<dbReference type="Proteomes" id="UP000001745">
    <property type="component" value="Unassembled WGS sequence"/>
</dbReference>
<dbReference type="GeneID" id="8108923"/>
<dbReference type="HOGENOM" id="CLU_1511590_0_0_1"/>
<dbReference type="eggNOG" id="ENOG502T5S7">
    <property type="taxonomic scope" value="Eukaryota"/>
</dbReference>
<dbReference type="EMBL" id="EQ962659">
    <property type="protein sequence ID" value="EED13298.1"/>
    <property type="molecule type" value="Genomic_DNA"/>
</dbReference>
<dbReference type="PROSITE" id="PS51257">
    <property type="entry name" value="PROKAR_LIPOPROTEIN"/>
    <property type="match status" value="1"/>
</dbReference>
<keyword evidence="2" id="KW-1185">Reference proteome</keyword>
<organism evidence="1 2">
    <name type="scientific">Talaromyces stipitatus (strain ATCC 10500 / CBS 375.48 / QM 6759 / NRRL 1006)</name>
    <name type="common">Penicillium stipitatum</name>
    <dbReference type="NCBI Taxonomy" id="441959"/>
    <lineage>
        <taxon>Eukaryota</taxon>
        <taxon>Fungi</taxon>
        <taxon>Dikarya</taxon>
        <taxon>Ascomycota</taxon>
        <taxon>Pezizomycotina</taxon>
        <taxon>Eurotiomycetes</taxon>
        <taxon>Eurotiomycetidae</taxon>
        <taxon>Eurotiales</taxon>
        <taxon>Trichocomaceae</taxon>
        <taxon>Talaromyces</taxon>
        <taxon>Talaromyces sect. Talaromyces</taxon>
    </lineage>
</organism>
<dbReference type="AlphaFoldDB" id="B8MRW4"/>
<reference evidence="2" key="1">
    <citation type="journal article" date="2015" name="Genome Announc.">
        <title>Genome sequence of the AIDS-associated pathogen Penicillium marneffei (ATCC18224) and its near taxonomic relative Talaromyces stipitatus (ATCC10500).</title>
        <authorList>
            <person name="Nierman W.C."/>
            <person name="Fedorova-Abrams N.D."/>
            <person name="Andrianopoulos A."/>
        </authorList>
    </citation>
    <scope>NUCLEOTIDE SEQUENCE [LARGE SCALE GENOMIC DNA]</scope>
    <source>
        <strain evidence="2">ATCC 10500 / CBS 375.48 / QM 6759 / NRRL 1006</strain>
    </source>
</reference>
<protein>
    <submittedName>
        <fullName evidence="1">Uncharacterized protein</fullName>
    </submittedName>
</protein>
<accession>B8MRW4</accession>
<dbReference type="PhylomeDB" id="B8MRW4"/>
<dbReference type="InParanoid" id="B8MRW4"/>
<dbReference type="STRING" id="441959.B8MRW4"/>
<name>B8MRW4_TALSN</name>
<evidence type="ECO:0000313" key="2">
    <source>
        <dbReference type="Proteomes" id="UP000001745"/>
    </source>
</evidence>
<dbReference type="OrthoDB" id="3259102at2759"/>
<proteinExistence type="predicted"/>
<gene>
    <name evidence="1" type="ORF">TSTA_057870</name>
</gene>
<sequence>MRRVASGGICGGWYACILDRKPNGAQIRVKIKGIDCSKITNDNKRSIEDEAFTPHTLLGRARSGAVLGNDSKVTFVDSDVYGNKTNGSVAMIIPFDVPDDIVGIFTVDYTIASGPLKSGSLVDDWGNGLGPVPISDSGQTTSATVEVGPDGVGNVMMFAWVDTFAVFHELLDKLLHKV</sequence>
<dbReference type="VEuPathDB" id="FungiDB:TSTA_057870"/>
<dbReference type="RefSeq" id="XP_002487409.1">
    <property type="nucleotide sequence ID" value="XM_002487364.1"/>
</dbReference>
<evidence type="ECO:0000313" key="1">
    <source>
        <dbReference type="EMBL" id="EED13298.1"/>
    </source>
</evidence>